<feature type="binding site" evidence="7">
    <location>
        <begin position="203"/>
        <end position="207"/>
    </location>
    <ligand>
        <name>ATP</name>
        <dbReference type="ChEBI" id="CHEBI:30616"/>
    </ligand>
</feature>
<gene>
    <name evidence="7 9" type="primary">ackA</name>
    <name evidence="9" type="ORF">SCORR_v1c10050</name>
</gene>
<keyword evidence="10" id="KW-1185">Reference proteome</keyword>
<dbReference type="UniPathway" id="UPA00340">
    <property type="reaction ID" value="UER00458"/>
</dbReference>
<dbReference type="InterPro" id="IPR023865">
    <property type="entry name" value="Aliphatic_acid_kinase_CS"/>
</dbReference>
<sequence length="395" mass="44496">MILVVNSGSSSIKFSLYEYKNNNDIEKLASGMAEQIKVNGKIIITYQGNKHEIDISLPDHKVAIEAILSKLDELKIIKDIKDIQGVGYRVVHGGTISKSSIIDEKVHKQIQDSSKLAPLHNPPALLVIDKFKEFLPHSKHVACFDTAYHQTMPERNYIYPVNIEWYKKYDVRKYGFHGTSFNYINKKFEEIVGKEKNNLIVCHLGNGASICSIKEGKSFDTTMGLTPLAGIMMGSRSGDVDPSIINYMCTSLNKSPNEINEMLNNNSGLLGISGVSSDIRYVIEGYNKNDKMCTLAIEIYTQKIANFIIQMINQQNQKIDAIIFTAGIGENSQIVVEKVVGKLPLLNISVDQELNNKKYEDYIKINTPTSKIDIYKIRTNEEIMICKDVITFLKK</sequence>
<dbReference type="KEGG" id="scou:SCORR_v1c10050"/>
<comment type="pathway">
    <text evidence="7">Metabolic intermediate biosynthesis; acetyl-CoA biosynthesis; acetyl-CoA from acetate: step 1/2.</text>
</comment>
<dbReference type="Proteomes" id="UP000203229">
    <property type="component" value="Chromosome"/>
</dbReference>
<dbReference type="PRINTS" id="PR00471">
    <property type="entry name" value="ACETATEKNASE"/>
</dbReference>
<dbReference type="GO" id="GO:0005737">
    <property type="term" value="C:cytoplasm"/>
    <property type="evidence" value="ECO:0007669"/>
    <property type="project" value="UniProtKB-SubCell"/>
</dbReference>
<accession>A0A222EQH6</accession>
<dbReference type="AlphaFoldDB" id="A0A222EQH6"/>
<dbReference type="Gene3D" id="3.30.420.40">
    <property type="match status" value="2"/>
</dbReference>
<reference evidence="9 10" key="1">
    <citation type="submission" date="2017-07" db="EMBL/GenBank/DDBJ databases">
        <title>Complete genome sequence of Spiroplasma corruscae EC-1 (DSM 19793).</title>
        <authorList>
            <person name="Tsai Y.-M."/>
            <person name="Lo W.-S."/>
            <person name="Kuo C.-H."/>
        </authorList>
    </citation>
    <scope>NUCLEOTIDE SEQUENCE [LARGE SCALE GENOMIC DNA]</scope>
    <source>
        <strain evidence="9 10">EC-1</strain>
    </source>
</reference>
<feature type="binding site" evidence="7">
    <location>
        <begin position="278"/>
        <end position="280"/>
    </location>
    <ligand>
        <name>ATP</name>
        <dbReference type="ChEBI" id="CHEBI:30616"/>
    </ligand>
</feature>
<feature type="binding site" evidence="7">
    <location>
        <position position="13"/>
    </location>
    <ligand>
        <name>ATP</name>
        <dbReference type="ChEBI" id="CHEBI:30616"/>
    </ligand>
</feature>
<feature type="binding site" evidence="7">
    <location>
        <position position="381"/>
    </location>
    <ligand>
        <name>Mg(2+)</name>
        <dbReference type="ChEBI" id="CHEBI:18420"/>
    </ligand>
</feature>
<comment type="cofactor">
    <cofactor evidence="7">
        <name>Mg(2+)</name>
        <dbReference type="ChEBI" id="CHEBI:18420"/>
    </cofactor>
    <cofactor evidence="7">
        <name>Mn(2+)</name>
        <dbReference type="ChEBI" id="CHEBI:29035"/>
    </cofactor>
    <text evidence="7">Mg(2+). Can also accept Mn(2+).</text>
</comment>
<keyword evidence="5 7" id="KW-0418">Kinase</keyword>
<evidence type="ECO:0000313" key="10">
    <source>
        <dbReference type="Proteomes" id="UP000203229"/>
    </source>
</evidence>
<dbReference type="OrthoDB" id="9802453at2"/>
<dbReference type="RefSeq" id="WP_094049846.1">
    <property type="nucleotide sequence ID" value="NZ_CP022535.1"/>
</dbReference>
<keyword evidence="7" id="KW-0460">Magnesium</keyword>
<dbReference type="GO" id="GO:0006085">
    <property type="term" value="P:acetyl-CoA biosynthetic process"/>
    <property type="evidence" value="ECO:0007669"/>
    <property type="project" value="UniProtKB-UniRule"/>
</dbReference>
<feature type="binding site" evidence="7">
    <location>
        <position position="6"/>
    </location>
    <ligand>
        <name>Mg(2+)</name>
        <dbReference type="ChEBI" id="CHEBI:18420"/>
    </ligand>
</feature>
<dbReference type="InterPro" id="IPR043129">
    <property type="entry name" value="ATPase_NBD"/>
</dbReference>
<keyword evidence="4 7" id="KW-0547">Nucleotide-binding</keyword>
<dbReference type="InterPro" id="IPR000890">
    <property type="entry name" value="Aliphatic_acid_kin_short-chain"/>
</dbReference>
<evidence type="ECO:0000256" key="5">
    <source>
        <dbReference type="ARBA" id="ARBA00022777"/>
    </source>
</evidence>
<proteinExistence type="inferred from homology"/>
<dbReference type="PANTHER" id="PTHR21060">
    <property type="entry name" value="ACETATE KINASE"/>
    <property type="match status" value="1"/>
</dbReference>
<keyword evidence="6 7" id="KW-0067">ATP-binding</keyword>
<dbReference type="PIRSF" id="PIRSF000722">
    <property type="entry name" value="Acetate_prop_kin"/>
    <property type="match status" value="1"/>
</dbReference>
<dbReference type="NCBIfam" id="TIGR00016">
    <property type="entry name" value="ackA"/>
    <property type="match status" value="1"/>
</dbReference>
<name>A0A222EQH6_9MOLU</name>
<comment type="catalytic activity">
    <reaction evidence="7">
        <text>acetate + ATP = acetyl phosphate + ADP</text>
        <dbReference type="Rhea" id="RHEA:11352"/>
        <dbReference type="ChEBI" id="CHEBI:22191"/>
        <dbReference type="ChEBI" id="CHEBI:30089"/>
        <dbReference type="ChEBI" id="CHEBI:30616"/>
        <dbReference type="ChEBI" id="CHEBI:456216"/>
        <dbReference type="EC" id="2.7.2.1"/>
    </reaction>
</comment>
<feature type="binding site" evidence="7">
    <location>
        <begin position="327"/>
        <end position="331"/>
    </location>
    <ligand>
        <name>ATP</name>
        <dbReference type="ChEBI" id="CHEBI:30616"/>
    </ligand>
</feature>
<keyword evidence="2 7" id="KW-0808">Transferase</keyword>
<dbReference type="GO" id="GO:0005524">
    <property type="term" value="F:ATP binding"/>
    <property type="evidence" value="ECO:0007669"/>
    <property type="project" value="UniProtKB-KW"/>
</dbReference>
<protein>
    <recommendedName>
        <fullName evidence="7">Acetate kinase</fullName>
        <ecNumber evidence="7">2.7.2.1</ecNumber>
    </recommendedName>
    <alternativeName>
        <fullName evidence="7">Acetokinase</fullName>
    </alternativeName>
</protein>
<feature type="binding site" evidence="7">
    <location>
        <position position="89"/>
    </location>
    <ligand>
        <name>substrate</name>
    </ligand>
</feature>
<dbReference type="GO" id="GO:0008776">
    <property type="term" value="F:acetate kinase activity"/>
    <property type="evidence" value="ECO:0007669"/>
    <property type="project" value="UniProtKB-UniRule"/>
</dbReference>
<feature type="site" description="Transition state stabilizer" evidence="7">
    <location>
        <position position="177"/>
    </location>
</feature>
<dbReference type="HAMAP" id="MF_00020">
    <property type="entry name" value="Acetate_kinase"/>
    <property type="match status" value="1"/>
</dbReference>
<dbReference type="EC" id="2.7.2.1" evidence="7"/>
<comment type="subunit">
    <text evidence="7">Homodimer.</text>
</comment>
<comment type="similarity">
    <text evidence="1 7 8">Belongs to the acetokinase family.</text>
</comment>
<evidence type="ECO:0000256" key="3">
    <source>
        <dbReference type="ARBA" id="ARBA00022723"/>
    </source>
</evidence>
<dbReference type="GO" id="GO:0000287">
    <property type="term" value="F:magnesium ion binding"/>
    <property type="evidence" value="ECO:0007669"/>
    <property type="project" value="UniProtKB-UniRule"/>
</dbReference>
<evidence type="ECO:0000256" key="2">
    <source>
        <dbReference type="ARBA" id="ARBA00022679"/>
    </source>
</evidence>
<comment type="function">
    <text evidence="7">Catalyzes the formation of acetyl phosphate from acetate and ATP. Can also catalyze the reverse reaction.</text>
</comment>
<dbReference type="PANTHER" id="PTHR21060:SF15">
    <property type="entry name" value="ACETATE KINASE-RELATED"/>
    <property type="match status" value="1"/>
</dbReference>
<evidence type="ECO:0000256" key="1">
    <source>
        <dbReference type="ARBA" id="ARBA00008748"/>
    </source>
</evidence>
<dbReference type="InterPro" id="IPR004372">
    <property type="entry name" value="Ac/propionate_kinase"/>
</dbReference>
<evidence type="ECO:0000313" key="9">
    <source>
        <dbReference type="EMBL" id="ASP28777.1"/>
    </source>
</evidence>
<evidence type="ECO:0000256" key="8">
    <source>
        <dbReference type="RuleBase" id="RU003835"/>
    </source>
</evidence>
<evidence type="ECO:0000256" key="7">
    <source>
        <dbReference type="HAMAP-Rule" id="MF_00020"/>
    </source>
</evidence>
<evidence type="ECO:0000256" key="4">
    <source>
        <dbReference type="ARBA" id="ARBA00022741"/>
    </source>
</evidence>
<dbReference type="Pfam" id="PF00871">
    <property type="entry name" value="Acetate_kinase"/>
    <property type="match status" value="1"/>
</dbReference>
<evidence type="ECO:0000256" key="6">
    <source>
        <dbReference type="ARBA" id="ARBA00022840"/>
    </source>
</evidence>
<dbReference type="GO" id="GO:0006083">
    <property type="term" value="P:acetate metabolic process"/>
    <property type="evidence" value="ECO:0007669"/>
    <property type="project" value="TreeGrafter"/>
</dbReference>
<dbReference type="EMBL" id="CP022535">
    <property type="protein sequence ID" value="ASP28777.1"/>
    <property type="molecule type" value="Genomic_DNA"/>
</dbReference>
<feature type="active site" description="Proton donor/acceptor" evidence="7">
    <location>
        <position position="145"/>
    </location>
</feature>
<keyword evidence="3 7" id="KW-0479">Metal-binding</keyword>
<dbReference type="PROSITE" id="PS01075">
    <property type="entry name" value="ACETATE_KINASE_1"/>
    <property type="match status" value="1"/>
</dbReference>
<dbReference type="SUPFAM" id="SSF53067">
    <property type="entry name" value="Actin-like ATPase domain"/>
    <property type="match status" value="2"/>
</dbReference>
<comment type="subcellular location">
    <subcellularLocation>
        <location evidence="7">Cytoplasm</location>
    </subcellularLocation>
</comment>
<keyword evidence="7" id="KW-0963">Cytoplasm</keyword>
<feature type="site" description="Transition state stabilizer" evidence="7">
    <location>
        <position position="236"/>
    </location>
</feature>
<organism evidence="9 10">
    <name type="scientific">Spiroplasma corruscae</name>
    <dbReference type="NCBI Taxonomy" id="216934"/>
    <lineage>
        <taxon>Bacteria</taxon>
        <taxon>Bacillati</taxon>
        <taxon>Mycoplasmatota</taxon>
        <taxon>Mollicutes</taxon>
        <taxon>Entomoplasmatales</taxon>
        <taxon>Spiroplasmataceae</taxon>
        <taxon>Spiroplasma</taxon>
    </lineage>
</organism>